<dbReference type="PANTHER" id="PTHR30511:SF0">
    <property type="entry name" value="ALANINE RACEMASE, CATABOLIC-RELATED"/>
    <property type="match status" value="1"/>
</dbReference>
<dbReference type="EMBL" id="CP133270">
    <property type="protein sequence ID" value="WVX66154.1"/>
    <property type="molecule type" value="Genomic_DNA"/>
</dbReference>
<feature type="active site" description="Proton acceptor; specific for L-alanine" evidence="7">
    <location>
        <position position="259"/>
    </location>
</feature>
<evidence type="ECO:0000256" key="3">
    <source>
        <dbReference type="ARBA" id="ARBA00007880"/>
    </source>
</evidence>
<dbReference type="Gene3D" id="2.40.37.10">
    <property type="entry name" value="Lyase, Ornithine Decarboxylase, Chain A, domain 1"/>
    <property type="match status" value="1"/>
</dbReference>
<feature type="active site" description="Proton acceptor; specific for D-alanine" evidence="7">
    <location>
        <position position="44"/>
    </location>
</feature>
<dbReference type="SUPFAM" id="SSF50621">
    <property type="entry name" value="Alanine racemase C-terminal domain-like"/>
    <property type="match status" value="1"/>
</dbReference>
<keyword evidence="6 7" id="KW-0413">Isomerase</keyword>
<dbReference type="InterPro" id="IPR011079">
    <property type="entry name" value="Ala_racemase_C"/>
</dbReference>
<proteinExistence type="inferred from homology"/>
<evidence type="ECO:0000256" key="2">
    <source>
        <dbReference type="ARBA" id="ARBA00001933"/>
    </source>
</evidence>
<evidence type="ECO:0000256" key="5">
    <source>
        <dbReference type="ARBA" id="ARBA00022898"/>
    </source>
</evidence>
<dbReference type="SUPFAM" id="SSF51419">
    <property type="entry name" value="PLP-binding barrel"/>
    <property type="match status" value="1"/>
</dbReference>
<comment type="similarity">
    <text evidence="3 7">Belongs to the alanine racemase family.</text>
</comment>
<dbReference type="PRINTS" id="PR00992">
    <property type="entry name" value="ALARACEMASE"/>
</dbReference>
<feature type="binding site" evidence="7">
    <location>
        <position position="307"/>
    </location>
    <ligand>
        <name>substrate</name>
    </ligand>
</feature>
<comment type="catalytic activity">
    <reaction evidence="1 7">
        <text>L-alanine = D-alanine</text>
        <dbReference type="Rhea" id="RHEA:20249"/>
        <dbReference type="ChEBI" id="CHEBI:57416"/>
        <dbReference type="ChEBI" id="CHEBI:57972"/>
        <dbReference type="EC" id="5.1.1.1"/>
    </reaction>
</comment>
<sequence length="376" mass="41928">MINPSFFSPSTPATLIVDLEAIRENYRILCRGLGPKTACAPAVKANGYGLGMEQVAEVLWVEGAKTYFVIQCQEGVSLRKVLPQAQIYVLSTLISGEEEVLIENNLIPVLCHFEQLQKWHGVALKAQKKLPCGIHIDTGLVRTGFHEKDLKKILHSFFEFLDLKLIMSHLACSYTFDHPMNKEQLEEFLRLKDLLPQASLSLANSGGVHLGSHYHFDLVRPGLALYGSNLTSPEFKPVAHIFAKILQIEEIPAGKSIGYDATFTTARSSRIATLGIGYADGVLRSLSNQGYVFIQGHKFPIVGRISMDLMTVDITAHHGAPIRSGDWVELLGENIRLDDVAKWARTAPWEILTNLGSRYERFYAKENQRNLEKIAS</sequence>
<keyword evidence="5 7" id="KW-0663">Pyridoxal phosphate</keyword>
<comment type="function">
    <text evidence="7">Catalyzes the interconversion of L-alanine and D-alanine. May also act on other amino acids.</text>
</comment>
<dbReference type="Gene3D" id="3.20.20.10">
    <property type="entry name" value="Alanine racemase"/>
    <property type="match status" value="1"/>
</dbReference>
<dbReference type="InterPro" id="IPR009006">
    <property type="entry name" value="Ala_racemase/Decarboxylase_C"/>
</dbReference>
<comment type="cofactor">
    <cofactor evidence="2 7">
        <name>pyridoxal 5'-phosphate</name>
        <dbReference type="ChEBI" id="CHEBI:597326"/>
    </cofactor>
</comment>
<keyword evidence="10" id="KW-1185">Reference proteome</keyword>
<dbReference type="InterPro" id="IPR001608">
    <property type="entry name" value="Ala_racemase_N"/>
</dbReference>
<evidence type="ECO:0000313" key="9">
    <source>
        <dbReference type="EMBL" id="WVX66154.1"/>
    </source>
</evidence>
<dbReference type="Pfam" id="PF00842">
    <property type="entry name" value="Ala_racemase_C"/>
    <property type="match status" value="1"/>
</dbReference>
<dbReference type="Proteomes" id="UP001330434">
    <property type="component" value="Chromosome"/>
</dbReference>
<dbReference type="CDD" id="cd00430">
    <property type="entry name" value="PLPDE_III_AR"/>
    <property type="match status" value="1"/>
</dbReference>
<dbReference type="InterPro" id="IPR020622">
    <property type="entry name" value="Ala_racemase_pyridoxalP-BS"/>
</dbReference>
<feature type="modified residue" description="N6-(pyridoxal phosphate)lysine" evidence="7">
    <location>
        <position position="44"/>
    </location>
</feature>
<dbReference type="EC" id="5.1.1.1" evidence="4 7"/>
<evidence type="ECO:0000259" key="8">
    <source>
        <dbReference type="SMART" id="SM01005"/>
    </source>
</evidence>
<comment type="pathway">
    <text evidence="7">Amino-acid biosynthesis; D-alanine biosynthesis; D-alanine from L-alanine: step 1/1.</text>
</comment>
<evidence type="ECO:0000256" key="4">
    <source>
        <dbReference type="ARBA" id="ARBA00013089"/>
    </source>
</evidence>
<dbReference type="HAMAP" id="MF_01201">
    <property type="entry name" value="Ala_racemase"/>
    <property type="match status" value="1"/>
</dbReference>
<dbReference type="PROSITE" id="PS00395">
    <property type="entry name" value="ALANINE_RACEMASE"/>
    <property type="match status" value="1"/>
</dbReference>
<name>A0ABZ2C0W6_9PROT</name>
<protein>
    <recommendedName>
        <fullName evidence="4 7">Alanine racemase</fullName>
        <ecNumber evidence="4 7">5.1.1.1</ecNumber>
    </recommendedName>
</protein>
<gene>
    <name evidence="9" type="ORF">Bealeia1_00327</name>
</gene>
<dbReference type="RefSeq" id="WP_331256683.1">
    <property type="nucleotide sequence ID" value="NZ_CP133270.1"/>
</dbReference>
<organism evidence="9 10">
    <name type="scientific">Candidatus Bealeia paramacronuclearis</name>
    <dbReference type="NCBI Taxonomy" id="1921001"/>
    <lineage>
        <taxon>Bacteria</taxon>
        <taxon>Pseudomonadati</taxon>
        <taxon>Pseudomonadota</taxon>
        <taxon>Alphaproteobacteria</taxon>
        <taxon>Holosporales</taxon>
        <taxon>Holosporaceae</taxon>
        <taxon>Candidatus Bealeia</taxon>
    </lineage>
</organism>
<feature type="domain" description="Alanine racemase C-terminal" evidence="8">
    <location>
        <begin position="238"/>
        <end position="364"/>
    </location>
</feature>
<evidence type="ECO:0000313" key="10">
    <source>
        <dbReference type="Proteomes" id="UP001330434"/>
    </source>
</evidence>
<dbReference type="SMART" id="SM01005">
    <property type="entry name" value="Ala_racemase_C"/>
    <property type="match status" value="1"/>
</dbReference>
<dbReference type="Pfam" id="PF01168">
    <property type="entry name" value="Ala_racemase_N"/>
    <property type="match status" value="1"/>
</dbReference>
<accession>A0ABZ2C0W6</accession>
<evidence type="ECO:0000256" key="6">
    <source>
        <dbReference type="ARBA" id="ARBA00023235"/>
    </source>
</evidence>
<dbReference type="InterPro" id="IPR029066">
    <property type="entry name" value="PLP-binding_barrel"/>
</dbReference>
<evidence type="ECO:0000256" key="7">
    <source>
        <dbReference type="HAMAP-Rule" id="MF_01201"/>
    </source>
</evidence>
<dbReference type="NCBIfam" id="TIGR00492">
    <property type="entry name" value="alr"/>
    <property type="match status" value="1"/>
</dbReference>
<evidence type="ECO:0000256" key="1">
    <source>
        <dbReference type="ARBA" id="ARBA00000316"/>
    </source>
</evidence>
<feature type="binding site" evidence="7">
    <location>
        <position position="142"/>
    </location>
    <ligand>
        <name>substrate</name>
    </ligand>
</feature>
<reference evidence="9 10" key="1">
    <citation type="journal article" date="2024" name="Environ. Microbiol.">
        <title>Novel evolutionary insights on the interactions of the Holosporales (Alphaproteobacteria) with eukaryotic hosts from comparative genomics.</title>
        <authorList>
            <person name="Giovannini M."/>
            <person name="Petroni G."/>
            <person name="Castelli M."/>
        </authorList>
    </citation>
    <scope>NUCLEOTIDE SEQUENCE [LARGE SCALE GENOMIC DNA]</scope>
    <source>
        <strain evidence="9 10">US_Bl 15I1</strain>
    </source>
</reference>
<dbReference type="PANTHER" id="PTHR30511">
    <property type="entry name" value="ALANINE RACEMASE"/>
    <property type="match status" value="1"/>
</dbReference>
<dbReference type="InterPro" id="IPR000821">
    <property type="entry name" value="Ala_racemase"/>
</dbReference>